<evidence type="ECO:0000256" key="3">
    <source>
        <dbReference type="ARBA" id="ARBA00022475"/>
    </source>
</evidence>
<keyword evidence="7" id="KW-0130">Cell adhesion</keyword>
<evidence type="ECO:0000256" key="12">
    <source>
        <dbReference type="ARBA" id="ARBA00023319"/>
    </source>
</evidence>
<keyword evidence="11" id="KW-0325">Glycoprotein</keyword>
<dbReference type="Pfam" id="PF00041">
    <property type="entry name" value="fn3"/>
    <property type="match status" value="13"/>
</dbReference>
<dbReference type="InterPro" id="IPR013783">
    <property type="entry name" value="Ig-like_fold"/>
</dbReference>
<evidence type="ECO:0000256" key="1">
    <source>
        <dbReference type="ARBA" id="ARBA00004167"/>
    </source>
</evidence>
<organism evidence="18 19">
    <name type="scientific">Actinia tenebrosa</name>
    <name type="common">Australian red waratah sea anemone</name>
    <dbReference type="NCBI Taxonomy" id="6105"/>
    <lineage>
        <taxon>Eukaryota</taxon>
        <taxon>Metazoa</taxon>
        <taxon>Cnidaria</taxon>
        <taxon>Anthozoa</taxon>
        <taxon>Hexacorallia</taxon>
        <taxon>Actiniaria</taxon>
        <taxon>Actiniidae</taxon>
        <taxon>Actinia</taxon>
    </lineage>
</organism>
<dbReference type="FunFam" id="2.60.40.10:FF:000008">
    <property type="entry name" value="roundabout homolog 2 isoform X2"/>
    <property type="match status" value="1"/>
</dbReference>
<protein>
    <submittedName>
        <fullName evidence="19">Protein sidekick-1-like</fullName>
    </submittedName>
</protein>
<feature type="compositionally biased region" description="Polar residues" evidence="13">
    <location>
        <begin position="2350"/>
        <end position="2368"/>
    </location>
</feature>
<name>A0A6P8I600_ACTTE</name>
<dbReference type="PROSITE" id="PS50853">
    <property type="entry name" value="FN3"/>
    <property type="match status" value="13"/>
</dbReference>
<evidence type="ECO:0000259" key="17">
    <source>
        <dbReference type="PROSITE" id="PS50853"/>
    </source>
</evidence>
<feature type="domain" description="Ig-like" evidence="16">
    <location>
        <begin position="518"/>
        <end position="602"/>
    </location>
</feature>
<dbReference type="InterPro" id="IPR036116">
    <property type="entry name" value="FN3_sf"/>
</dbReference>
<feature type="chain" id="PRO_5028080743" evidence="15">
    <location>
        <begin position="22"/>
        <end position="2404"/>
    </location>
</feature>
<evidence type="ECO:0000259" key="16">
    <source>
        <dbReference type="PROSITE" id="PS50835"/>
    </source>
</evidence>
<dbReference type="OrthoDB" id="6020745at2759"/>
<feature type="domain" description="Fibronectin type-III" evidence="17">
    <location>
        <begin position="810"/>
        <end position="909"/>
    </location>
</feature>
<keyword evidence="18" id="KW-1185">Reference proteome</keyword>
<feature type="compositionally biased region" description="Acidic residues" evidence="13">
    <location>
        <begin position="2120"/>
        <end position="2130"/>
    </location>
</feature>
<evidence type="ECO:0000256" key="15">
    <source>
        <dbReference type="SAM" id="SignalP"/>
    </source>
</evidence>
<dbReference type="SMART" id="SM00409">
    <property type="entry name" value="IG"/>
    <property type="match status" value="5"/>
</dbReference>
<evidence type="ECO:0000256" key="10">
    <source>
        <dbReference type="ARBA" id="ARBA00023157"/>
    </source>
</evidence>
<proteinExistence type="predicted"/>
<sequence length="2404" mass="267237">MMRLGLGILHVVFLTRIATNADKPPSFHLSNSLPADSIGVIAEGNTVTFSCKADGNGQYTYSYIATNLNGSPRNLNLDSRYSIHQDGRLVITNASHAKDDGYYHCVARNNYGAAVSRKAKLRIAYLTIPSNSANLITRTVNMYDSFKFTHSLTDTFPDYPNTTYTWKKGGTIISEDNRISISQAGNLYIAYLQLSDPAIYTSDVKNTVTSTKYSRPNIELNLNHANEPSSLKSIIMLGPSAKVAVHGKKESVLFECFAHGKPLPTITWKKDGQVISSSDKYSIRDYNKRLTIKDVVSSDQGAYSCHVSNPKSAGAGTRSGSLTVYVPPTFTKKASDASQRVLNSIKFSCSATGSPLPQIDWYHNGELVTAGSSARKTISNNELTISSLIDNDRGVVQCVAWNRAGHVVASAQLTIKGVPVWIDAPPKDRTATLGETIELICQARGTTTPTITWKKDGTFIQLDAPGSRFHVKSSGSIQITNTQKSDSGKYTCVASTSEGSKNASAVLTILSKTSISIPLPSTIYAVKGQPKVLAFQVTQDQGVAVSFSWTKDGSSIMDSRFQILANGSLYISRVQDSDVGTYKCVVTSPLGNASTSGRMVVQEAPLSPTRPVVVQIQTTSVRLSWRPPGYDGNSAIISYKVENMKEGDVWKVALENINPSSYVTAVVTGLSPNTRYTFRVRAVNSVGVGLPSDATAYVTTYSAPPSQPPNNVYATSASTESILVQWKAPPDDSHNGQLQGYRIAYRQSGVQGSSFTIVDITDGLAAKGTITGLLRWTEYEIKVQAYNSAGSGPFSRPILRMTGEGAPGAPVQNLKIVRINPSSVELQWNPPPQKQWNGNLKYYKLQAWEPSTPRVITTQTINHDSSQSVQRGTLSNLKEYTYYEIVVIAVNGAGNSPKSTKLLVKTQQGLPDAVSFLSISEVYSDGFRVNWGRPTQVNGLLVAYEVQYWRNDSKSLTFRKERIKNDTMAYVSTGLIPRTLYTVNVAAETAAGLGSFRWLNVRTVDSPVRPDPPSNLEVVETRPWEVLLRWTQGFSGRAPITMYKIEYNNDSFYEPITAKWNTGLTVQDAHKVYQLFPLVVPHLRPHTEYRFRVIAVNRVGPSPPSNVSQSVTTLEAAPSLPPSELMVHQRDRTDELEISWKIPPRVSWNSAFIGYIITFEPSSSSQHILKIQVPNSHSTRYIVGGLLRYTRYKISIMSYNLNGKGTSNKTTDIFYTTAEGAPTVSPSNVRTKVITSTEIEVSWGPVPEVGRNGKILGYQIFYRVADKTIEKITEIKSSETYSIKISGLESFVVYEFEILAYTRYGPGPRSRVVRAKTLESTPDPPARVRFPEVNRNWLKIAWDPPVYPHGNITGYRVAYRRNDSSSSYEREDSNVAPSRRLLLYTVLTPETFYRFFVWAKTTKGWGPASQEVVYTTDKRVAPDTPFIFPIPTECIFERAITIEWRINEHPKNPYRHFTLQFEANSGGWLFYSADLDAKLRKLKVEGLLPGTRYRFRIKATNDVADSEYSSPSEEVTTNPTAPTGAPRDVRIKAVSSNSLLVEWAAPIPEELGGTLQGFTLKYKEDGSLSFLTVSKLAADVRKYTITGLKVFTTYYIVISAVNQKGTGVFTPELPGTTGELAPTKGPSEVSHGTVTKTSIHIKWKAPPMSTMNGYLQGYKVYYEGRTPSRRRRRSIDSCQSNNLPKYKDVDHDKTETTITNLRKFVAYSIWVRAYNSKGESPKSEVTIATTLPDVPGPITGFEPDAVYNSRVDLSWHDPCEPNGRIISFEITYFTSSAKSDTSTIKLSSEKRSYTITGLTMLAEYTFQIRLQNHIDFGPYSTFVARTKGPAVLPGTPGKPFVRASSDSAVISWQNGHSGNVPFIKFEIQYRIPGQGDFKTKWTIKPEELQKNKTFVSCIVGNLKPKTSYQFRIIAWNEVGKSPPSPPSDISPTSEGIIRSPLPMHKKTWFISVTAVLGVILLLVIIGIIFICIRRRKERKADRLSNVGSSTTRNTLEMNDVRSGSIPALHISYRDPNDEEVEVSSIGSKEGLSCEEGSEPSAGDENYNEKDKISFVDHYANDPSHQSWRNSLHHPGSSRAQYDDDQLVSIVDNAPRPRFKSFSSLEDKDMIIPPPPPYESQPEDNNDEDIDNLPTEAVTSFMSPEYEAEKARSLTRPRSAMLRQPPYSSREELDTKPPLDGSKSRIEGYRDHRSTDDLRTVPRSSRDRLDHQNYKDPIRDGFVGYGTLPNSLSQPRYPSFRNAYRRPRENAPDSEGSERSSSSNDYRDTRKLLRGKSPSSSKYPRAGYGEEPVGRRRNRPPNLLIGDRNNRRDPHYSHSTSSGTPTSPLSPAPSYHSSYDPYDASDIQYRTLPNRSRLPSYNSSQQAQGPQHAMPRKQPMMYLENGFVQPDPNDDIQISAYQSFV</sequence>
<feature type="domain" description="Fibronectin type-III" evidence="17">
    <location>
        <begin position="1324"/>
        <end position="1419"/>
    </location>
</feature>
<evidence type="ECO:0000256" key="6">
    <source>
        <dbReference type="ARBA" id="ARBA00022737"/>
    </source>
</evidence>
<evidence type="ECO:0000256" key="7">
    <source>
        <dbReference type="ARBA" id="ARBA00022889"/>
    </source>
</evidence>
<dbReference type="KEGG" id="aten:116299497"/>
<keyword evidence="3" id="KW-1003">Cell membrane</keyword>
<feature type="domain" description="Fibronectin type-III" evidence="17">
    <location>
        <begin position="1121"/>
        <end position="1220"/>
    </location>
</feature>
<comment type="subcellular location">
    <subcellularLocation>
        <location evidence="2">Cell membrane</location>
    </subcellularLocation>
    <subcellularLocation>
        <location evidence="1">Membrane</location>
        <topology evidence="1">Single-pass membrane protein</topology>
    </subcellularLocation>
</comment>
<keyword evidence="6" id="KW-0677">Repeat</keyword>
<feature type="region of interest" description="Disordered" evidence="13">
    <location>
        <begin position="1506"/>
        <end position="1526"/>
    </location>
</feature>
<dbReference type="PANTHER" id="PTHR13817">
    <property type="entry name" value="TITIN"/>
    <property type="match status" value="1"/>
</dbReference>
<keyword evidence="9 14" id="KW-0472">Membrane</keyword>
<dbReference type="GeneID" id="116299497"/>
<feature type="domain" description="Fibronectin type-III" evidence="17">
    <location>
        <begin position="708"/>
        <end position="805"/>
    </location>
</feature>
<feature type="domain" description="Fibronectin type-III" evidence="17">
    <location>
        <begin position="1012"/>
        <end position="1116"/>
    </location>
</feature>
<keyword evidence="4 14" id="KW-0812">Transmembrane</keyword>
<dbReference type="GO" id="GO:0007399">
    <property type="term" value="P:nervous system development"/>
    <property type="evidence" value="ECO:0007669"/>
    <property type="project" value="UniProtKB-ARBA"/>
</dbReference>
<feature type="compositionally biased region" description="Basic and acidic residues" evidence="13">
    <location>
        <begin position="2168"/>
        <end position="2218"/>
    </location>
</feature>
<dbReference type="InterPro" id="IPR003598">
    <property type="entry name" value="Ig_sub2"/>
</dbReference>
<feature type="domain" description="Fibronectin type-III" evidence="17">
    <location>
        <begin position="1832"/>
        <end position="1935"/>
    </location>
</feature>
<dbReference type="PROSITE" id="PS50835">
    <property type="entry name" value="IG_LIKE"/>
    <property type="match status" value="5"/>
</dbReference>
<dbReference type="Pfam" id="PF07679">
    <property type="entry name" value="I-set"/>
    <property type="match status" value="5"/>
</dbReference>
<evidence type="ECO:0000256" key="14">
    <source>
        <dbReference type="SAM" id="Phobius"/>
    </source>
</evidence>
<evidence type="ECO:0000256" key="2">
    <source>
        <dbReference type="ARBA" id="ARBA00004236"/>
    </source>
</evidence>
<feature type="domain" description="Fibronectin type-III" evidence="17">
    <location>
        <begin position="1421"/>
        <end position="1520"/>
    </location>
</feature>
<dbReference type="FunFam" id="2.60.40.10:FF:000028">
    <property type="entry name" value="Neuronal cell adhesion molecule"/>
    <property type="match status" value="4"/>
</dbReference>
<accession>A0A6P8I600</accession>
<dbReference type="FunFam" id="2.60.40.10:FF:000005">
    <property type="entry name" value="Neuronal cell adhesion molecule"/>
    <property type="match status" value="1"/>
</dbReference>
<dbReference type="CDD" id="cd00096">
    <property type="entry name" value="Ig"/>
    <property type="match status" value="1"/>
</dbReference>
<feature type="transmembrane region" description="Helical" evidence="14">
    <location>
        <begin position="1948"/>
        <end position="1972"/>
    </location>
</feature>
<dbReference type="CDD" id="cd00063">
    <property type="entry name" value="FN3"/>
    <property type="match status" value="13"/>
</dbReference>
<dbReference type="InterPro" id="IPR003961">
    <property type="entry name" value="FN3_dom"/>
</dbReference>
<feature type="domain" description="Fibronectin type-III" evidence="17">
    <location>
        <begin position="1734"/>
        <end position="1830"/>
    </location>
</feature>
<feature type="domain" description="Fibronectin type-III" evidence="17">
    <location>
        <begin position="1625"/>
        <end position="1733"/>
    </location>
</feature>
<evidence type="ECO:0000256" key="13">
    <source>
        <dbReference type="SAM" id="MobiDB-lite"/>
    </source>
</evidence>
<keyword evidence="5 15" id="KW-0732">Signal</keyword>
<dbReference type="InterPro" id="IPR007110">
    <property type="entry name" value="Ig-like_dom"/>
</dbReference>
<feature type="domain" description="Ig-like" evidence="16">
    <location>
        <begin position="419"/>
        <end position="508"/>
    </location>
</feature>
<dbReference type="Proteomes" id="UP000515163">
    <property type="component" value="Unplaced"/>
</dbReference>
<feature type="domain" description="Fibronectin type-III" evidence="17">
    <location>
        <begin position="607"/>
        <end position="703"/>
    </location>
</feature>
<evidence type="ECO:0000256" key="5">
    <source>
        <dbReference type="ARBA" id="ARBA00022729"/>
    </source>
</evidence>
<feature type="region of interest" description="Disordered" evidence="13">
    <location>
        <begin position="2096"/>
        <end position="2377"/>
    </location>
</feature>
<evidence type="ECO:0000313" key="18">
    <source>
        <dbReference type="Proteomes" id="UP000515163"/>
    </source>
</evidence>
<dbReference type="InterPro" id="IPR013098">
    <property type="entry name" value="Ig_I-set"/>
</dbReference>
<feature type="compositionally biased region" description="Polar residues" evidence="13">
    <location>
        <begin position="1507"/>
        <end position="1521"/>
    </location>
</feature>
<dbReference type="SUPFAM" id="SSF48726">
    <property type="entry name" value="Immunoglobulin"/>
    <property type="match status" value="6"/>
</dbReference>
<dbReference type="Gene3D" id="2.60.40.10">
    <property type="entry name" value="Immunoglobulins"/>
    <property type="match status" value="19"/>
</dbReference>
<feature type="domain" description="Ig-like" evidence="16">
    <location>
        <begin position="25"/>
        <end position="116"/>
    </location>
</feature>
<dbReference type="RefSeq" id="XP_031564019.1">
    <property type="nucleotide sequence ID" value="XM_031708159.1"/>
</dbReference>
<gene>
    <name evidence="19" type="primary">LOC116299497</name>
</gene>
<dbReference type="SUPFAM" id="SSF49265">
    <property type="entry name" value="Fibronectin type III"/>
    <property type="match status" value="7"/>
</dbReference>
<feature type="compositionally biased region" description="Low complexity" evidence="13">
    <location>
        <begin position="2316"/>
        <end position="2333"/>
    </location>
</feature>
<dbReference type="InterPro" id="IPR036179">
    <property type="entry name" value="Ig-like_dom_sf"/>
</dbReference>
<dbReference type="SMART" id="SM00060">
    <property type="entry name" value="FN3"/>
    <property type="match status" value="13"/>
</dbReference>
<feature type="signal peptide" evidence="15">
    <location>
        <begin position="1"/>
        <end position="21"/>
    </location>
</feature>
<evidence type="ECO:0000256" key="11">
    <source>
        <dbReference type="ARBA" id="ARBA00023180"/>
    </source>
</evidence>
<keyword evidence="10" id="KW-1015">Disulfide bond</keyword>
<dbReference type="SMART" id="SM00408">
    <property type="entry name" value="IGc2"/>
    <property type="match status" value="5"/>
</dbReference>
<dbReference type="InterPro" id="IPR050964">
    <property type="entry name" value="Striated_Muscle_Regulatory"/>
</dbReference>
<dbReference type="GO" id="GO:0007155">
    <property type="term" value="P:cell adhesion"/>
    <property type="evidence" value="ECO:0007669"/>
    <property type="project" value="UniProtKB-KW"/>
</dbReference>
<evidence type="ECO:0000256" key="9">
    <source>
        <dbReference type="ARBA" id="ARBA00023136"/>
    </source>
</evidence>
<feature type="domain" description="Ig-like" evidence="16">
    <location>
        <begin position="328"/>
        <end position="414"/>
    </location>
</feature>
<reference evidence="19" key="1">
    <citation type="submission" date="2025-08" db="UniProtKB">
        <authorList>
            <consortium name="RefSeq"/>
        </authorList>
    </citation>
    <scope>IDENTIFICATION</scope>
    <source>
        <tissue evidence="19">Tentacle</tissue>
    </source>
</reference>
<feature type="domain" description="Fibronectin type-III" evidence="17">
    <location>
        <begin position="1525"/>
        <end position="1620"/>
    </location>
</feature>
<evidence type="ECO:0000313" key="19">
    <source>
        <dbReference type="RefSeq" id="XP_031564019.1"/>
    </source>
</evidence>
<dbReference type="PRINTS" id="PR00014">
    <property type="entry name" value="FNTYPEIII"/>
</dbReference>
<dbReference type="PANTHER" id="PTHR13817:SF166">
    <property type="entry name" value="NEURONAL IGCAM-RELATED"/>
    <property type="match status" value="1"/>
</dbReference>
<keyword evidence="8 14" id="KW-1133">Transmembrane helix</keyword>
<feature type="region of interest" description="Disordered" evidence="13">
    <location>
        <begin position="2011"/>
        <end position="2046"/>
    </location>
</feature>
<dbReference type="FunFam" id="2.60.40.10:FF:000093">
    <property type="entry name" value="Down syndrome cell adhesion molecule, isoform B"/>
    <property type="match status" value="1"/>
</dbReference>
<feature type="domain" description="Fibronectin type-III" evidence="17">
    <location>
        <begin position="1225"/>
        <end position="1320"/>
    </location>
</feature>
<keyword evidence="12" id="KW-0393">Immunoglobulin domain</keyword>
<dbReference type="InParanoid" id="A0A6P8I600"/>
<dbReference type="FunCoup" id="A0A6P8I600">
    <property type="interactions" value="728"/>
</dbReference>
<evidence type="ECO:0000256" key="4">
    <source>
        <dbReference type="ARBA" id="ARBA00022692"/>
    </source>
</evidence>
<dbReference type="InterPro" id="IPR003599">
    <property type="entry name" value="Ig_sub"/>
</dbReference>
<feature type="domain" description="Ig-like" evidence="16">
    <location>
        <begin position="228"/>
        <end position="323"/>
    </location>
</feature>
<dbReference type="GO" id="GO:0005886">
    <property type="term" value="C:plasma membrane"/>
    <property type="evidence" value="ECO:0007669"/>
    <property type="project" value="UniProtKB-SubCell"/>
</dbReference>
<evidence type="ECO:0000256" key="8">
    <source>
        <dbReference type="ARBA" id="ARBA00022989"/>
    </source>
</evidence>
<feature type="domain" description="Fibronectin type-III" evidence="17">
    <location>
        <begin position="913"/>
        <end position="1007"/>
    </location>
</feature>